<accession>J3MVM3</accession>
<reference evidence="2" key="2">
    <citation type="submission" date="2013-04" db="UniProtKB">
        <authorList>
            <consortium name="EnsemblPlants"/>
        </authorList>
    </citation>
    <scope>IDENTIFICATION</scope>
</reference>
<dbReference type="EnsemblPlants" id="OB09G10510.1">
    <property type="protein sequence ID" value="OB09G10510.1"/>
    <property type="gene ID" value="OB09G10510"/>
</dbReference>
<keyword evidence="3" id="KW-1185">Reference proteome</keyword>
<dbReference type="AlphaFoldDB" id="J3MVM3"/>
<dbReference type="HOGENOM" id="CLU_1707030_0_0_1"/>
<feature type="compositionally biased region" description="Basic residues" evidence="1">
    <location>
        <begin position="101"/>
        <end position="113"/>
    </location>
</feature>
<evidence type="ECO:0000313" key="3">
    <source>
        <dbReference type="Proteomes" id="UP000006038"/>
    </source>
</evidence>
<organism evidence="2">
    <name type="scientific">Oryza brachyantha</name>
    <name type="common">malo sina</name>
    <dbReference type="NCBI Taxonomy" id="4533"/>
    <lineage>
        <taxon>Eukaryota</taxon>
        <taxon>Viridiplantae</taxon>
        <taxon>Streptophyta</taxon>
        <taxon>Embryophyta</taxon>
        <taxon>Tracheophyta</taxon>
        <taxon>Spermatophyta</taxon>
        <taxon>Magnoliopsida</taxon>
        <taxon>Liliopsida</taxon>
        <taxon>Poales</taxon>
        <taxon>Poaceae</taxon>
        <taxon>BOP clade</taxon>
        <taxon>Oryzoideae</taxon>
        <taxon>Oryzeae</taxon>
        <taxon>Oryzinae</taxon>
        <taxon>Oryza</taxon>
    </lineage>
</organism>
<name>J3MVM3_ORYBR</name>
<dbReference type="Gramene" id="OB09G10510.1">
    <property type="protein sequence ID" value="OB09G10510.1"/>
    <property type="gene ID" value="OB09G10510"/>
</dbReference>
<dbReference type="Proteomes" id="UP000006038">
    <property type="component" value="Chromosome 9"/>
</dbReference>
<feature type="region of interest" description="Disordered" evidence="1">
    <location>
        <begin position="90"/>
        <end position="126"/>
    </location>
</feature>
<evidence type="ECO:0000256" key="1">
    <source>
        <dbReference type="SAM" id="MobiDB-lite"/>
    </source>
</evidence>
<reference evidence="2" key="1">
    <citation type="journal article" date="2013" name="Nat. Commun.">
        <title>Whole-genome sequencing of Oryza brachyantha reveals mechanisms underlying Oryza genome evolution.</title>
        <authorList>
            <person name="Chen J."/>
            <person name="Huang Q."/>
            <person name="Gao D."/>
            <person name="Wang J."/>
            <person name="Lang Y."/>
            <person name="Liu T."/>
            <person name="Li B."/>
            <person name="Bai Z."/>
            <person name="Luis Goicoechea J."/>
            <person name="Liang C."/>
            <person name="Chen C."/>
            <person name="Zhang W."/>
            <person name="Sun S."/>
            <person name="Liao Y."/>
            <person name="Zhang X."/>
            <person name="Yang L."/>
            <person name="Song C."/>
            <person name="Wang M."/>
            <person name="Shi J."/>
            <person name="Liu G."/>
            <person name="Liu J."/>
            <person name="Zhou H."/>
            <person name="Zhou W."/>
            <person name="Yu Q."/>
            <person name="An N."/>
            <person name="Chen Y."/>
            <person name="Cai Q."/>
            <person name="Wang B."/>
            <person name="Liu B."/>
            <person name="Min J."/>
            <person name="Huang Y."/>
            <person name="Wu H."/>
            <person name="Li Z."/>
            <person name="Zhang Y."/>
            <person name="Yin Y."/>
            <person name="Song W."/>
            <person name="Jiang J."/>
            <person name="Jackson S.A."/>
            <person name="Wing R.A."/>
            <person name="Wang J."/>
            <person name="Chen M."/>
        </authorList>
    </citation>
    <scope>NUCLEOTIDE SEQUENCE [LARGE SCALE GENOMIC DNA]</scope>
    <source>
        <strain evidence="2">cv. IRGC 101232</strain>
    </source>
</reference>
<evidence type="ECO:0000313" key="2">
    <source>
        <dbReference type="EnsemblPlants" id="OB09G10510.1"/>
    </source>
</evidence>
<protein>
    <submittedName>
        <fullName evidence="2">Uncharacterized protein</fullName>
    </submittedName>
</protein>
<sequence length="154" mass="16704">MVNSYNSLAVDIERIVIMVVVAELEERTHVEQQHHSSLQTIATYFALAGAARQQQEHHYATTTLIVHANGRYSNLAIFVAQGCGAEQADDAARNGAGRQRSAVRSRPTTRRGMARPAQEGLGVGDGTEKLDATFQLPTVLKTISVFGKCNIPNS</sequence>
<proteinExistence type="predicted"/>